<dbReference type="EMBL" id="LR796247">
    <property type="protein sequence ID" value="CAB4131484.1"/>
    <property type="molecule type" value="Genomic_DNA"/>
</dbReference>
<accession>A0A6J5LAA3</accession>
<name>A0A6J5LAA3_9CAUD</name>
<protein>
    <submittedName>
        <fullName evidence="1">Uncharacterized protein</fullName>
    </submittedName>
</protein>
<proteinExistence type="predicted"/>
<organism evidence="1">
    <name type="scientific">uncultured Caudovirales phage</name>
    <dbReference type="NCBI Taxonomy" id="2100421"/>
    <lineage>
        <taxon>Viruses</taxon>
        <taxon>Duplodnaviria</taxon>
        <taxon>Heunggongvirae</taxon>
        <taxon>Uroviricota</taxon>
        <taxon>Caudoviricetes</taxon>
        <taxon>Peduoviridae</taxon>
        <taxon>Maltschvirus</taxon>
        <taxon>Maltschvirus maltsch</taxon>
    </lineage>
</organism>
<sequence>MAGYNPGDIFIDAVTVTSPRGGSRNLAPQFLSAEVTETIFTPGCSAQIRVIDFDDYLGTFGKLTGDETVKFSFRKPNGGSATYNLHLNSVKEAQGTSADKSKTYILDGISEEVFHGQAKHVQKAFNTTIDSIVKDVFGELGSKSRINAEPTKGKRNIKLANQPVFHAIEMLRKEAVSEKNKSSNFMFWQTHSGFHFKSIEEMMSGGDVKTFKRSNTVGANQNSDVDSNALAYKLLHSMDAINRIHNGAMNQRVSTFNTHTNTFTWKDIKPKGSDLRSLGQGVIMTAAFIEAFSSGMRAVFRPVNHNEDVEIDKSHVPETIPHKMMDLARMQEQTMHMTVIGDTVLEAGSTINNNIPKITADRNNKEPDSQAGGRWIISKLKHEIKGANDRPRWVTHLECIKGSYEEGV</sequence>
<gene>
    <name evidence="1" type="ORF">UFOVP132_109</name>
</gene>
<evidence type="ECO:0000313" key="1">
    <source>
        <dbReference type="EMBL" id="CAB4131484.1"/>
    </source>
</evidence>
<reference evidence="1" key="1">
    <citation type="submission" date="2020-04" db="EMBL/GenBank/DDBJ databases">
        <authorList>
            <person name="Chiriac C."/>
            <person name="Salcher M."/>
            <person name="Ghai R."/>
            <person name="Kavagutti S V."/>
        </authorList>
    </citation>
    <scope>NUCLEOTIDE SEQUENCE</scope>
</reference>